<sequence length="151" mass="15938">MATARVEYPWHPLRGQSLRVVQRLTKGGLDILWLEEQPGRSRVVPAWMCDAAACLGMEELGPPRIDVEALSRLTVLLSTASEWSGGASSRALPVQEASDAESSAAEIAARARPRPPSSVASPGDPPRGGAGPGRAAARGARPDTRGGRRPR</sequence>
<dbReference type="EMBL" id="JAGIZB010000061">
    <property type="protein sequence ID" value="MBP0447810.1"/>
    <property type="molecule type" value="Genomic_DNA"/>
</dbReference>
<evidence type="ECO:0000256" key="1">
    <source>
        <dbReference type="SAM" id="MobiDB-lite"/>
    </source>
</evidence>
<evidence type="ECO:0000313" key="2">
    <source>
        <dbReference type="EMBL" id="MBP0447810.1"/>
    </source>
</evidence>
<protein>
    <submittedName>
        <fullName evidence="2">Uncharacterized protein</fullName>
    </submittedName>
</protein>
<name>A0ABS4ALA3_9PROT</name>
<feature type="compositionally biased region" description="Low complexity" evidence="1">
    <location>
        <begin position="96"/>
        <end position="110"/>
    </location>
</feature>
<keyword evidence="3" id="KW-1185">Reference proteome</keyword>
<evidence type="ECO:0000313" key="3">
    <source>
        <dbReference type="Proteomes" id="UP000681594"/>
    </source>
</evidence>
<feature type="compositionally biased region" description="Basic and acidic residues" evidence="1">
    <location>
        <begin position="140"/>
        <end position="151"/>
    </location>
</feature>
<gene>
    <name evidence="2" type="ORF">J8J14_24000</name>
</gene>
<proteinExistence type="predicted"/>
<dbReference type="InterPro" id="IPR035315">
    <property type="entry name" value="DUF5372"/>
</dbReference>
<feature type="region of interest" description="Disordered" evidence="1">
    <location>
        <begin position="82"/>
        <end position="151"/>
    </location>
</feature>
<dbReference type="Proteomes" id="UP000681594">
    <property type="component" value="Unassembled WGS sequence"/>
</dbReference>
<reference evidence="2 3" key="1">
    <citation type="submission" date="2021-03" db="EMBL/GenBank/DDBJ databases">
        <authorList>
            <person name="So Y."/>
        </authorList>
    </citation>
    <scope>NUCLEOTIDE SEQUENCE [LARGE SCALE GENOMIC DNA]</scope>
    <source>
        <strain evidence="2 3">SSH11</strain>
    </source>
</reference>
<dbReference type="Pfam" id="PF17342">
    <property type="entry name" value="DUF5372"/>
    <property type="match status" value="1"/>
</dbReference>
<comment type="caution">
    <text evidence="2">The sequence shown here is derived from an EMBL/GenBank/DDBJ whole genome shotgun (WGS) entry which is preliminary data.</text>
</comment>
<accession>A0ABS4ALA3</accession>
<organism evidence="2 3">
    <name type="scientific">Pararoseomonas baculiformis</name>
    <dbReference type="NCBI Taxonomy" id="2820812"/>
    <lineage>
        <taxon>Bacteria</taxon>
        <taxon>Pseudomonadati</taxon>
        <taxon>Pseudomonadota</taxon>
        <taxon>Alphaproteobacteria</taxon>
        <taxon>Acetobacterales</taxon>
        <taxon>Acetobacteraceae</taxon>
        <taxon>Pararoseomonas</taxon>
    </lineage>
</organism>